<dbReference type="InterPro" id="IPR014043">
    <property type="entry name" value="Acyl_transferase_dom"/>
</dbReference>
<organism evidence="6 7">
    <name type="scientific">Weissella ceti</name>
    <dbReference type="NCBI Taxonomy" id="759620"/>
    <lineage>
        <taxon>Bacteria</taxon>
        <taxon>Bacillati</taxon>
        <taxon>Bacillota</taxon>
        <taxon>Bacilli</taxon>
        <taxon>Lactobacillales</taxon>
        <taxon>Lactobacillaceae</taxon>
        <taxon>Weissella</taxon>
    </lineage>
</organism>
<keyword evidence="7" id="KW-1185">Reference proteome</keyword>
<evidence type="ECO:0000313" key="7">
    <source>
        <dbReference type="Proteomes" id="UP001526225"/>
    </source>
</evidence>
<protein>
    <recommendedName>
        <fullName evidence="4">Malonyl CoA-acyl carrier protein transacylase</fullName>
        <ecNumber evidence="4">2.3.1.39</ecNumber>
    </recommendedName>
</protein>
<dbReference type="RefSeq" id="WP_213409561.1">
    <property type="nucleotide sequence ID" value="NZ_CP074441.1"/>
</dbReference>
<keyword evidence="1 4" id="KW-0808">Transferase</keyword>
<dbReference type="EMBL" id="JAOZFE010000003">
    <property type="protein sequence ID" value="MCW0953138.1"/>
    <property type="molecule type" value="Genomic_DNA"/>
</dbReference>
<feature type="domain" description="Malonyl-CoA:ACP transacylase (MAT)" evidence="5">
    <location>
        <begin position="6"/>
        <end position="297"/>
    </location>
</feature>
<dbReference type="PANTHER" id="PTHR42681">
    <property type="entry name" value="MALONYL-COA-ACYL CARRIER PROTEIN TRANSACYLASE, MITOCHONDRIAL"/>
    <property type="match status" value="1"/>
</dbReference>
<dbReference type="InterPro" id="IPR016035">
    <property type="entry name" value="Acyl_Trfase/lysoPLipase"/>
</dbReference>
<dbReference type="InterPro" id="IPR024925">
    <property type="entry name" value="Malonyl_CoA-ACP_transAc"/>
</dbReference>
<dbReference type="Pfam" id="PF00698">
    <property type="entry name" value="Acyl_transf_1"/>
    <property type="match status" value="1"/>
</dbReference>
<name>A0ABT3E3Z2_9LACO</name>
<evidence type="ECO:0000256" key="2">
    <source>
        <dbReference type="ARBA" id="ARBA00023315"/>
    </source>
</evidence>
<dbReference type="InterPro" id="IPR050858">
    <property type="entry name" value="Mal-CoA-ACP_Trans/PKS_FabD"/>
</dbReference>
<comment type="similarity">
    <text evidence="4">Belongs to the fabD family.</text>
</comment>
<reference evidence="6 7" key="1">
    <citation type="submission" date="2022-10" db="EMBL/GenBank/DDBJ databases">
        <title>Weissella fermenti sp. nov., isolated from fermented cabbage.</title>
        <authorList>
            <person name="Lee J.K."/>
            <person name="Baek J.H."/>
            <person name="Choi D.G."/>
            <person name="Kim J.M."/>
            <person name="Jeon C.O."/>
        </authorList>
    </citation>
    <scope>NUCLEOTIDE SEQUENCE [LARGE SCALE GENOMIC DNA]</scope>
    <source>
        <strain evidence="6 7">KACC 18534</strain>
    </source>
</reference>
<dbReference type="Gene3D" id="3.30.70.250">
    <property type="entry name" value="Malonyl-CoA ACP transacylase, ACP-binding"/>
    <property type="match status" value="1"/>
</dbReference>
<dbReference type="SUPFAM" id="SSF55048">
    <property type="entry name" value="Probable ACP-binding domain of malonyl-CoA ACP transacylase"/>
    <property type="match status" value="1"/>
</dbReference>
<dbReference type="InterPro" id="IPR001227">
    <property type="entry name" value="Ac_transferase_dom_sf"/>
</dbReference>
<dbReference type="Proteomes" id="UP001526225">
    <property type="component" value="Unassembled WGS sequence"/>
</dbReference>
<evidence type="ECO:0000256" key="4">
    <source>
        <dbReference type="PIRNR" id="PIRNR000446"/>
    </source>
</evidence>
<evidence type="ECO:0000313" key="6">
    <source>
        <dbReference type="EMBL" id="MCW0953138.1"/>
    </source>
</evidence>
<gene>
    <name evidence="6" type="ORF">OIT44_03500</name>
</gene>
<dbReference type="SUPFAM" id="SSF52151">
    <property type="entry name" value="FabD/lysophospholipase-like"/>
    <property type="match status" value="1"/>
</dbReference>
<dbReference type="PANTHER" id="PTHR42681:SF1">
    <property type="entry name" value="MALONYL-COA-ACYL CARRIER PROTEIN TRANSACYLASE, MITOCHONDRIAL"/>
    <property type="match status" value="1"/>
</dbReference>
<comment type="catalytic activity">
    <reaction evidence="3 4">
        <text>holo-[ACP] + malonyl-CoA = malonyl-[ACP] + CoA</text>
        <dbReference type="Rhea" id="RHEA:41792"/>
        <dbReference type="Rhea" id="RHEA-COMP:9623"/>
        <dbReference type="Rhea" id="RHEA-COMP:9685"/>
        <dbReference type="ChEBI" id="CHEBI:57287"/>
        <dbReference type="ChEBI" id="CHEBI:57384"/>
        <dbReference type="ChEBI" id="CHEBI:64479"/>
        <dbReference type="ChEBI" id="CHEBI:78449"/>
        <dbReference type="EC" id="2.3.1.39"/>
    </reaction>
</comment>
<keyword evidence="2 4" id="KW-0012">Acyltransferase</keyword>
<evidence type="ECO:0000256" key="1">
    <source>
        <dbReference type="ARBA" id="ARBA00022679"/>
    </source>
</evidence>
<accession>A0ABT3E3Z2</accession>
<proteinExistence type="inferred from homology"/>
<dbReference type="SMART" id="SM00827">
    <property type="entry name" value="PKS_AT"/>
    <property type="match status" value="1"/>
</dbReference>
<dbReference type="EC" id="2.3.1.39" evidence="4"/>
<sequence>MKTTLLLGGQGAAMPTLGVDLYENESVYKQVIDQASIVLGYDLYKVVLTDAEKLKQTAYAQVAIFAHEMGIYTLVKDQLEEPVSLLGLSLGEYTALTIAGVFEFDDAVRLLQKRGHYMQIASEQEETQMMAVLGKDQAQILAAITAMQAQDVPVYLANYNTMKQIVVGGTEKALQAFSEYVQTQTKVRCISLPVAGAFHTPYMGSAALALREDLLSVVQRTPMYPVYSNTTKQPFELSVTTTLTTQMTTPTFFAEAFKNLTADTQPDRVIEIGPDGTLLKFAQQLHPDISGLSLSDWASVQQFKEQ</sequence>
<comment type="caution">
    <text evidence="6">The sequence shown here is derived from an EMBL/GenBank/DDBJ whole genome shotgun (WGS) entry which is preliminary data.</text>
</comment>
<dbReference type="InterPro" id="IPR016036">
    <property type="entry name" value="Malonyl_transacylase_ACP-bd"/>
</dbReference>
<dbReference type="PIRSF" id="PIRSF000446">
    <property type="entry name" value="Mct"/>
    <property type="match status" value="1"/>
</dbReference>
<evidence type="ECO:0000256" key="3">
    <source>
        <dbReference type="ARBA" id="ARBA00048462"/>
    </source>
</evidence>
<dbReference type="Gene3D" id="3.40.366.10">
    <property type="entry name" value="Malonyl-Coenzyme A Acyl Carrier Protein, domain 2"/>
    <property type="match status" value="1"/>
</dbReference>
<evidence type="ECO:0000259" key="5">
    <source>
        <dbReference type="SMART" id="SM00827"/>
    </source>
</evidence>